<keyword evidence="3" id="KW-0677">Repeat</keyword>
<dbReference type="GO" id="GO:0005737">
    <property type="term" value="C:cytoplasm"/>
    <property type="evidence" value="ECO:0007669"/>
    <property type="project" value="UniProtKB-SubCell"/>
</dbReference>
<feature type="compositionally biased region" description="Polar residues" evidence="5">
    <location>
        <begin position="274"/>
        <end position="292"/>
    </location>
</feature>
<comment type="subcellular location">
    <subcellularLocation>
        <location evidence="1">Cytoplasm</location>
    </subcellularLocation>
</comment>
<feature type="region of interest" description="Disordered" evidence="5">
    <location>
        <begin position="1466"/>
        <end position="1491"/>
    </location>
</feature>
<dbReference type="InterPro" id="IPR027417">
    <property type="entry name" value="P-loop_NTPase"/>
</dbReference>
<evidence type="ECO:0000256" key="4">
    <source>
        <dbReference type="ARBA" id="ARBA00022860"/>
    </source>
</evidence>
<dbReference type="GO" id="GO:0007051">
    <property type="term" value="P:spindle organization"/>
    <property type="evidence" value="ECO:0007669"/>
    <property type="project" value="TreeGrafter"/>
</dbReference>
<dbReference type="GO" id="GO:0000278">
    <property type="term" value="P:mitotic cell cycle"/>
    <property type="evidence" value="ECO:0007669"/>
    <property type="project" value="TreeGrafter"/>
</dbReference>
<evidence type="ECO:0000256" key="5">
    <source>
        <dbReference type="SAM" id="MobiDB-lite"/>
    </source>
</evidence>
<dbReference type="PANTHER" id="PTHR22706">
    <property type="entry name" value="ASSEMBLY FACTOR FOR SPINDLE MICROTUBULES"/>
    <property type="match status" value="1"/>
</dbReference>
<dbReference type="EMBL" id="CAXLJL010000312">
    <property type="protein sequence ID" value="CAL5136408.1"/>
    <property type="molecule type" value="Genomic_DNA"/>
</dbReference>
<dbReference type="SUPFAM" id="SSF47576">
    <property type="entry name" value="Calponin-homology domain, CH-domain"/>
    <property type="match status" value="1"/>
</dbReference>
<feature type="domain" description="Calponin-homology (CH)" evidence="6">
    <location>
        <begin position="837"/>
        <end position="965"/>
    </location>
</feature>
<evidence type="ECO:0000313" key="8">
    <source>
        <dbReference type="Proteomes" id="UP001497525"/>
    </source>
</evidence>
<dbReference type="Pfam" id="PF00612">
    <property type="entry name" value="IQ"/>
    <property type="match status" value="5"/>
</dbReference>
<dbReference type="CDD" id="cd23766">
    <property type="entry name" value="IQCG"/>
    <property type="match status" value="1"/>
</dbReference>
<evidence type="ECO:0000256" key="2">
    <source>
        <dbReference type="ARBA" id="ARBA00022490"/>
    </source>
</evidence>
<gene>
    <name evidence="7" type="ORF">CDAUBV1_LOCUS10503</name>
</gene>
<proteinExistence type="predicted"/>
<dbReference type="Proteomes" id="UP001497525">
    <property type="component" value="Unassembled WGS sequence"/>
</dbReference>
<protein>
    <recommendedName>
        <fullName evidence="6">Calponin-homology (CH) domain-containing protein</fullName>
    </recommendedName>
</protein>
<dbReference type="GO" id="GO:0005516">
    <property type="term" value="F:calmodulin binding"/>
    <property type="evidence" value="ECO:0007669"/>
    <property type="project" value="UniProtKB-KW"/>
</dbReference>
<evidence type="ECO:0000313" key="7">
    <source>
        <dbReference type="EMBL" id="CAL5136408.1"/>
    </source>
</evidence>
<dbReference type="GO" id="GO:0051295">
    <property type="term" value="P:establishment of meiotic spindle localization"/>
    <property type="evidence" value="ECO:0007669"/>
    <property type="project" value="TreeGrafter"/>
</dbReference>
<dbReference type="CDD" id="cd21223">
    <property type="entry name" value="CH_ASPM_rpt1"/>
    <property type="match status" value="1"/>
</dbReference>
<dbReference type="InterPro" id="IPR000048">
    <property type="entry name" value="IQ_motif_EF-hand-BS"/>
</dbReference>
<evidence type="ECO:0000256" key="1">
    <source>
        <dbReference type="ARBA" id="ARBA00004496"/>
    </source>
</evidence>
<evidence type="ECO:0000259" key="6">
    <source>
        <dbReference type="PROSITE" id="PS50021"/>
    </source>
</evidence>
<dbReference type="SMART" id="SM00033">
    <property type="entry name" value="CH"/>
    <property type="match status" value="2"/>
</dbReference>
<dbReference type="InterPro" id="IPR051185">
    <property type="entry name" value="ASPM"/>
</dbReference>
<organism evidence="7 8">
    <name type="scientific">Calicophoron daubneyi</name>
    <name type="common">Rumen fluke</name>
    <name type="synonym">Paramphistomum daubneyi</name>
    <dbReference type="NCBI Taxonomy" id="300641"/>
    <lineage>
        <taxon>Eukaryota</taxon>
        <taxon>Metazoa</taxon>
        <taxon>Spiralia</taxon>
        <taxon>Lophotrochozoa</taxon>
        <taxon>Platyhelminthes</taxon>
        <taxon>Trematoda</taxon>
        <taxon>Digenea</taxon>
        <taxon>Plagiorchiida</taxon>
        <taxon>Pronocephalata</taxon>
        <taxon>Paramphistomoidea</taxon>
        <taxon>Paramphistomidae</taxon>
        <taxon>Calicophoron</taxon>
    </lineage>
</organism>
<dbReference type="SMART" id="SM00015">
    <property type="entry name" value="IQ"/>
    <property type="match status" value="7"/>
</dbReference>
<evidence type="ECO:0000256" key="3">
    <source>
        <dbReference type="ARBA" id="ARBA00022737"/>
    </source>
</evidence>
<dbReference type="Gene3D" id="1.10.418.10">
    <property type="entry name" value="Calponin-like domain"/>
    <property type="match status" value="2"/>
</dbReference>
<name>A0AAV2TN38_CALDB</name>
<dbReference type="PANTHER" id="PTHR22706:SF1">
    <property type="entry name" value="ASSEMBLY FACTOR FOR SPINDLE MICROTUBULES"/>
    <property type="match status" value="1"/>
</dbReference>
<dbReference type="PROSITE" id="PS50021">
    <property type="entry name" value="CH"/>
    <property type="match status" value="2"/>
</dbReference>
<dbReference type="CDD" id="cd23767">
    <property type="entry name" value="IQCD"/>
    <property type="match status" value="2"/>
</dbReference>
<comment type="caution">
    <text evidence="7">The sequence shown here is derived from an EMBL/GenBank/DDBJ whole genome shotgun (WGS) entry which is preliminary data.</text>
</comment>
<reference evidence="7" key="1">
    <citation type="submission" date="2024-06" db="EMBL/GenBank/DDBJ databases">
        <authorList>
            <person name="Liu X."/>
            <person name="Lenzi L."/>
            <person name="Haldenby T S."/>
            <person name="Uol C."/>
        </authorList>
    </citation>
    <scope>NUCLEOTIDE SEQUENCE</scope>
</reference>
<feature type="compositionally biased region" description="Polar residues" evidence="5">
    <location>
        <begin position="333"/>
        <end position="345"/>
    </location>
</feature>
<dbReference type="Gene3D" id="1.20.5.190">
    <property type="match status" value="3"/>
</dbReference>
<dbReference type="InterPro" id="IPR001715">
    <property type="entry name" value="CH_dom"/>
</dbReference>
<feature type="domain" description="Calponin-homology (CH)" evidence="6">
    <location>
        <begin position="668"/>
        <end position="796"/>
    </location>
</feature>
<dbReference type="Pfam" id="PF00307">
    <property type="entry name" value="CH"/>
    <property type="match status" value="1"/>
</dbReference>
<dbReference type="SUPFAM" id="SSF52540">
    <property type="entry name" value="P-loop containing nucleoside triphosphate hydrolases"/>
    <property type="match status" value="1"/>
</dbReference>
<dbReference type="GO" id="GO:0000922">
    <property type="term" value="C:spindle pole"/>
    <property type="evidence" value="ECO:0007669"/>
    <property type="project" value="TreeGrafter"/>
</dbReference>
<sequence>METKKRKSWFPVDQDHSRVTTVVPLFRQDDDRNLQVALQGDENQQPITVTVSDVLSLSTFSRRAVIDFGNISLTDRPITRYMLVENPHDDNQWVSIERNLPEQEFSMYWIGCEEGNAFGSSSQATCNIQKNIVEPMCIPASGGQCLLSITRNQAPQGTLLKQNRATIAGGGFHYVLHFRVNRAYLLHAAVIGRVLPHTQNRHQLSRPLPPICDTPNIPTWARTPFSELRACESSSYSFRPSARTVVTTNFRQSVRTMRKDKARPDFLPSDRPQWLSQPSCSPPQHRSVSQPPGSDIPLLRTLVVRSPSVGFSSQHSADHCHPPRPSLSPYLRTASQSKNSINGGSNPEKATPDSKLGLDFMNSTAIGFVSPKLIRSPALKGGPLSPNYNRTGPDMVGRFGNIFHPDFACALSEASEYGLTQWLNNVFAPCTAANSPSTPLGMLKGECLIENASYCTAVTQARELLRSSAITGPGQRLEREVDEGKITPVQDISFRVDKGAQRRLVDHLHVNYAPAWLHLALDALNADGDQLVKSGAPHSAVESKGQRMVPLSKKIQTYMFTSAHYCIAQNRAKSFDRGKDSKSALVSKAVGREVPVNLGKNRDTLHNRYAIKRFLILVWLLDRLKLNRVLKFDPCLFRLKSNIKSTADSLLTFSRNFLTGENNLVRHLCTLGARVEVVQTALDEYQWEVTNLAVDLRDGVRLVKLAELLVPRLHHVRRMRRTQREQACPATLMSLVRFPAISRLQKIHNVDLALRTFDQCGNLTMADGTKIDPRDIVDGHREKSLTLLWCLLLRYQVAALVDIGCLNEEIRRLRLKFADTREDSLFSNVPFEDEEEDAIHAKLLLWAASVVRLYDLKVENLDASFADGRAFCLIVHHYLPPVLPRGLIRQVSTSTVGVGLSVPPTSGSAQISWFNLDLFQRKLSALGDVPVLISIKPMIDQSRALRVLPPGIVLASLAYLASRFVQGPSGAKQLDTFVRNYAARIIQFNWRCYKQRMIAKKMRIIRPGRSVLGEALPTLELPENVIVRLQACCRGALARRAYRDLREENCRRVQAATTIQSVWRGYCVRKRLNLECEAACIIQNWWRGRLIRRDWLRKREAVAVIQSHWRRTLRRRRDAALRIQRCWRASHIVRHLRTRRLAAIRIQSVWRGYQARCQVSKTRALRTMSPGPDRCPLFFGSCQLIYSPKYTGIGFQRRLDEVAVYTRSTGVHDSQNLSSNPGRTLISQAEMAIDTLLRSKSITRVLDAVRVLESITHLSTEICYWAVGIEHPGEIWANYRPVRPESPRLHLVFLDLFLAANRSDPQEDILLSAVGVLLNVARHPHLAKQRQLWWRSPTEVDWNSPALVRAVSHLKRPHSYSRCSTGSEQPCGTLAFPANGRRESSVGRDDRNHSTDFPSSVVEALVKILLRTLRARPGTVSLRLFTRTCCLLALICEATPADALPAQSILHVIRHLFSYLSRRPTNSLAEPSHESDPHNRPLVSDTNTTATSECIRPTVRDRALMSLRSKLSSELDWHPRPVKLRPDPLVAVEYLTLIVEGKRKQ</sequence>
<accession>A0AAV2TN38</accession>
<dbReference type="PROSITE" id="PS50096">
    <property type="entry name" value="IQ"/>
    <property type="match status" value="4"/>
</dbReference>
<dbReference type="InterPro" id="IPR036872">
    <property type="entry name" value="CH_dom_sf"/>
</dbReference>
<keyword evidence="4" id="KW-0112">Calmodulin-binding</keyword>
<feature type="region of interest" description="Disordered" evidence="5">
    <location>
        <begin position="310"/>
        <end position="353"/>
    </location>
</feature>
<keyword evidence="2" id="KW-0963">Cytoplasm</keyword>
<feature type="region of interest" description="Disordered" evidence="5">
    <location>
        <begin position="254"/>
        <end position="296"/>
    </location>
</feature>